<feature type="chain" id="PRO_5039242969" description="Lipoprotein" evidence="2">
    <location>
        <begin position="19"/>
        <end position="203"/>
    </location>
</feature>
<dbReference type="STRING" id="213810.RUM_21530"/>
<dbReference type="AlphaFoldDB" id="D4LEX4"/>
<evidence type="ECO:0000313" key="3">
    <source>
        <dbReference type="EMBL" id="CBL18169.1"/>
    </source>
</evidence>
<dbReference type="HOGENOM" id="CLU_1446662_0_0_9"/>
<evidence type="ECO:0000256" key="2">
    <source>
        <dbReference type="SAM" id="SignalP"/>
    </source>
</evidence>
<reference evidence="3" key="2">
    <citation type="submission" date="2010-03" db="EMBL/GenBank/DDBJ databases">
        <authorList>
            <person name="Pajon A."/>
        </authorList>
    </citation>
    <scope>NUCLEOTIDE SEQUENCE</scope>
    <source>
        <strain evidence="3">Type strain: 18P13</strain>
    </source>
</reference>
<name>D4LEX4_RUMC1</name>
<sequence>MKKLLLCGITALCMTSTACGIGGGESGKVQVDLRQPFVVDAKVTVDQTQAEASLSRYGDQAWDVTFSQPDSLSGVQLAFLDGQVTASYKGLSFSVPQSAMPVKSMLTIFIDLVGELDGKTELDCVKEGDVCVVEGSVEQGSYTLTLDQKGIPLKFEMPNQKLVMELSNFRQTDAPDGTESASEPAVTDTTEPEQTSGTETAAQ</sequence>
<dbReference type="PATRIC" id="fig|213810.4.peg.2041"/>
<dbReference type="BioCyc" id="RCHA213810:RUM_RS10445-MONOMER"/>
<evidence type="ECO:0000313" key="4">
    <source>
        <dbReference type="Proteomes" id="UP000007054"/>
    </source>
</evidence>
<evidence type="ECO:0008006" key="5">
    <source>
        <dbReference type="Google" id="ProtNLM"/>
    </source>
</evidence>
<evidence type="ECO:0000256" key="1">
    <source>
        <dbReference type="SAM" id="MobiDB-lite"/>
    </source>
</evidence>
<organism evidence="3 4">
    <name type="scientific">Ruminococcus champanellensis (strain DSM 18848 / JCM 17042 / KCTC 15320 / 18P13)</name>
    <dbReference type="NCBI Taxonomy" id="213810"/>
    <lineage>
        <taxon>Bacteria</taxon>
        <taxon>Bacillati</taxon>
        <taxon>Bacillota</taxon>
        <taxon>Clostridia</taxon>
        <taxon>Eubacteriales</taxon>
        <taxon>Oscillospiraceae</taxon>
        <taxon>Ruminococcus</taxon>
    </lineage>
</organism>
<reference evidence="3" key="1">
    <citation type="submission" date="2010-03" db="EMBL/GenBank/DDBJ databases">
        <title>The genome sequence of Ruminococcus sp. 18P13.</title>
        <authorList>
            <consortium name="metaHIT consortium -- http://www.metahit.eu/"/>
            <person name="Pajon A."/>
            <person name="Turner K."/>
            <person name="Parkhill J."/>
            <person name="Bernalier A."/>
        </authorList>
    </citation>
    <scope>NUCLEOTIDE SEQUENCE [LARGE SCALE GENOMIC DNA]</scope>
    <source>
        <strain evidence="3">Type strain: 18P13</strain>
    </source>
</reference>
<gene>
    <name evidence="3" type="ordered locus">RUM_21530</name>
</gene>
<accession>D4LEX4</accession>
<dbReference type="EMBL" id="FP929052">
    <property type="protein sequence ID" value="CBL18169.1"/>
    <property type="molecule type" value="Genomic_DNA"/>
</dbReference>
<dbReference type="KEGG" id="rch:RUM_21530"/>
<feature type="region of interest" description="Disordered" evidence="1">
    <location>
        <begin position="171"/>
        <end position="203"/>
    </location>
</feature>
<keyword evidence="2" id="KW-0732">Signal</keyword>
<feature type="compositionally biased region" description="Polar residues" evidence="1">
    <location>
        <begin position="187"/>
        <end position="203"/>
    </location>
</feature>
<dbReference type="Proteomes" id="UP000007054">
    <property type="component" value="Chromosome"/>
</dbReference>
<dbReference type="PROSITE" id="PS51257">
    <property type="entry name" value="PROKAR_LIPOPROTEIN"/>
    <property type="match status" value="1"/>
</dbReference>
<feature type="signal peptide" evidence="2">
    <location>
        <begin position="1"/>
        <end position="18"/>
    </location>
</feature>
<proteinExistence type="predicted"/>
<keyword evidence="4" id="KW-1185">Reference proteome</keyword>
<protein>
    <recommendedName>
        <fullName evidence="5">Lipoprotein</fullName>
    </recommendedName>
</protein>